<dbReference type="Proteomes" id="UP000095283">
    <property type="component" value="Unplaced"/>
</dbReference>
<protein>
    <submittedName>
        <fullName evidence="3">Transmembrane protein</fullName>
    </submittedName>
</protein>
<feature type="transmembrane region" description="Helical" evidence="1">
    <location>
        <begin position="21"/>
        <end position="42"/>
    </location>
</feature>
<keyword evidence="1" id="KW-1133">Transmembrane helix</keyword>
<keyword evidence="1" id="KW-0472">Membrane</keyword>
<keyword evidence="2" id="KW-1185">Reference proteome</keyword>
<organism evidence="2 3">
    <name type="scientific">Heterorhabditis bacteriophora</name>
    <name type="common">Entomopathogenic nematode worm</name>
    <dbReference type="NCBI Taxonomy" id="37862"/>
    <lineage>
        <taxon>Eukaryota</taxon>
        <taxon>Metazoa</taxon>
        <taxon>Ecdysozoa</taxon>
        <taxon>Nematoda</taxon>
        <taxon>Chromadorea</taxon>
        <taxon>Rhabditida</taxon>
        <taxon>Rhabditina</taxon>
        <taxon>Rhabditomorpha</taxon>
        <taxon>Strongyloidea</taxon>
        <taxon>Heterorhabditidae</taxon>
        <taxon>Heterorhabditis</taxon>
    </lineage>
</organism>
<dbReference type="AlphaFoldDB" id="A0A1I7XG52"/>
<reference evidence="3" key="1">
    <citation type="submission" date="2016-11" db="UniProtKB">
        <authorList>
            <consortium name="WormBaseParasite"/>
        </authorList>
    </citation>
    <scope>IDENTIFICATION</scope>
</reference>
<keyword evidence="1" id="KW-0812">Transmembrane</keyword>
<evidence type="ECO:0000313" key="2">
    <source>
        <dbReference type="Proteomes" id="UP000095283"/>
    </source>
</evidence>
<name>A0A1I7XG52_HETBA</name>
<sequence length="64" mass="7359">MSSNPMCAPECYGSKRSKGKYLSIIVLVSIVVYDYGTTGNLLRKIFTVPWNRRSEQEYEYLSTD</sequence>
<proteinExistence type="predicted"/>
<evidence type="ECO:0000313" key="3">
    <source>
        <dbReference type="WBParaSite" id="Hba_16492"/>
    </source>
</evidence>
<evidence type="ECO:0000256" key="1">
    <source>
        <dbReference type="SAM" id="Phobius"/>
    </source>
</evidence>
<accession>A0A1I7XG52</accession>
<dbReference type="WBParaSite" id="Hba_16492">
    <property type="protein sequence ID" value="Hba_16492"/>
    <property type="gene ID" value="Hba_16492"/>
</dbReference>